<dbReference type="SUPFAM" id="SSF55229">
    <property type="entry name" value="Cell division protein MinE topological specificity domain"/>
    <property type="match status" value="1"/>
</dbReference>
<dbReference type="EMBL" id="SOBT01000012">
    <property type="protein sequence ID" value="TDU24226.1"/>
    <property type="molecule type" value="Genomic_DNA"/>
</dbReference>
<evidence type="ECO:0000313" key="6">
    <source>
        <dbReference type="Proteomes" id="UP000295341"/>
    </source>
</evidence>
<dbReference type="Gene3D" id="3.30.1070.10">
    <property type="entry name" value="Cell division topological specificity factor MinE"/>
    <property type="match status" value="1"/>
</dbReference>
<dbReference type="AlphaFoldDB" id="A0A4S3K8P4"/>
<comment type="similarity">
    <text evidence="1 4">Belongs to the MinE family.</text>
</comment>
<organism evidence="5 6">
    <name type="scientific">Panacagrimonas perspica</name>
    <dbReference type="NCBI Taxonomy" id="381431"/>
    <lineage>
        <taxon>Bacteria</taxon>
        <taxon>Pseudomonadati</taxon>
        <taxon>Pseudomonadota</taxon>
        <taxon>Gammaproteobacteria</taxon>
        <taxon>Nevskiales</taxon>
        <taxon>Nevskiaceae</taxon>
        <taxon>Panacagrimonas</taxon>
    </lineage>
</organism>
<dbReference type="Pfam" id="PF03776">
    <property type="entry name" value="MinE"/>
    <property type="match status" value="1"/>
</dbReference>
<gene>
    <name evidence="4" type="primary">minE</name>
    <name evidence="5" type="ORF">DFR24_4491</name>
</gene>
<dbReference type="InterPro" id="IPR036707">
    <property type="entry name" value="MinE_sf"/>
</dbReference>
<comment type="function">
    <text evidence="3 4">Prevents the cell division inhibition by proteins MinC and MinD at internal division sites while permitting inhibition at polar sites. This ensures cell division at the proper site by restricting the formation of a division septum at the midpoint of the long axis of the cell.</text>
</comment>
<evidence type="ECO:0000256" key="4">
    <source>
        <dbReference type="HAMAP-Rule" id="MF_00262"/>
    </source>
</evidence>
<evidence type="ECO:0000256" key="3">
    <source>
        <dbReference type="ARBA" id="ARBA00025265"/>
    </source>
</evidence>
<dbReference type="GO" id="GO:0051301">
    <property type="term" value="P:cell division"/>
    <property type="evidence" value="ECO:0007669"/>
    <property type="project" value="UniProtKB-KW"/>
</dbReference>
<keyword evidence="6" id="KW-1185">Reference proteome</keyword>
<reference evidence="5 6" key="1">
    <citation type="submission" date="2019-03" db="EMBL/GenBank/DDBJ databases">
        <title>Genomic Encyclopedia of Type Strains, Phase IV (KMG-IV): sequencing the most valuable type-strain genomes for metagenomic binning, comparative biology and taxonomic classification.</title>
        <authorList>
            <person name="Goeker M."/>
        </authorList>
    </citation>
    <scope>NUCLEOTIDE SEQUENCE [LARGE SCALE GENOMIC DNA]</scope>
    <source>
        <strain evidence="5 6">DSM 26377</strain>
    </source>
</reference>
<evidence type="ECO:0000313" key="5">
    <source>
        <dbReference type="EMBL" id="TDU24226.1"/>
    </source>
</evidence>
<dbReference type="Proteomes" id="UP000295341">
    <property type="component" value="Unassembled WGS sequence"/>
</dbReference>
<evidence type="ECO:0000256" key="1">
    <source>
        <dbReference type="ARBA" id="ARBA00008168"/>
    </source>
</evidence>
<protein>
    <recommendedName>
        <fullName evidence="2 4">Cell division topological specificity factor</fullName>
    </recommendedName>
</protein>
<dbReference type="OrthoDB" id="9802655at2"/>
<sequence length="93" mass="10288">MDLLGWFKSKKAPTANTARDRLMMVVAIQRDQDGRRTTTGNGGAVSYLPALREELLAVVRKYVSVPDSAVKVDVQKEAGLEVLEMNITLPERT</sequence>
<dbReference type="GO" id="GO:0032955">
    <property type="term" value="P:regulation of division septum assembly"/>
    <property type="evidence" value="ECO:0007669"/>
    <property type="project" value="InterPro"/>
</dbReference>
<evidence type="ECO:0000256" key="2">
    <source>
        <dbReference type="ARBA" id="ARBA00020112"/>
    </source>
</evidence>
<dbReference type="NCBIfam" id="NF001422">
    <property type="entry name" value="PRK00296.1"/>
    <property type="match status" value="1"/>
</dbReference>
<dbReference type="HAMAP" id="MF_00262">
    <property type="entry name" value="MinE"/>
    <property type="match status" value="1"/>
</dbReference>
<name>A0A4S3K8P4_9GAMM</name>
<keyword evidence="4" id="KW-0131">Cell cycle</keyword>
<comment type="caution">
    <text evidence="5">The sequence shown here is derived from an EMBL/GenBank/DDBJ whole genome shotgun (WGS) entry which is preliminary data.</text>
</comment>
<dbReference type="NCBIfam" id="TIGR01215">
    <property type="entry name" value="minE"/>
    <property type="match status" value="1"/>
</dbReference>
<proteinExistence type="inferred from homology"/>
<dbReference type="RefSeq" id="WP_133883645.1">
    <property type="nucleotide sequence ID" value="NZ_MWIN01000003.1"/>
</dbReference>
<accession>A0A4S3K8P4</accession>
<dbReference type="InterPro" id="IPR005527">
    <property type="entry name" value="MinE"/>
</dbReference>
<keyword evidence="4 5" id="KW-0132">Cell division</keyword>